<accession>W2RQR9</accession>
<evidence type="ECO:0000313" key="4">
    <source>
        <dbReference type="Proteomes" id="UP000030752"/>
    </source>
</evidence>
<dbReference type="eggNOG" id="ENOG502S2P7">
    <property type="taxonomic scope" value="Eukaryota"/>
</dbReference>
<dbReference type="PIRSF" id="PIRSF029171">
    <property type="entry name" value="Esterase_LipA"/>
    <property type="match status" value="1"/>
</dbReference>
<dbReference type="EMBL" id="KB822722">
    <property type="protein sequence ID" value="ETN38856.1"/>
    <property type="molecule type" value="Genomic_DNA"/>
</dbReference>
<dbReference type="Gene3D" id="3.40.50.1820">
    <property type="entry name" value="alpha/beta hydrolase"/>
    <property type="match status" value="1"/>
</dbReference>
<organism evidence="3 4">
    <name type="scientific">Cyphellophora europaea (strain CBS 101466)</name>
    <name type="common">Phialophora europaea</name>
    <dbReference type="NCBI Taxonomy" id="1220924"/>
    <lineage>
        <taxon>Eukaryota</taxon>
        <taxon>Fungi</taxon>
        <taxon>Dikarya</taxon>
        <taxon>Ascomycota</taxon>
        <taxon>Pezizomycotina</taxon>
        <taxon>Eurotiomycetes</taxon>
        <taxon>Chaetothyriomycetidae</taxon>
        <taxon>Chaetothyriales</taxon>
        <taxon>Cyphellophoraceae</taxon>
        <taxon>Cyphellophora</taxon>
    </lineage>
</organism>
<keyword evidence="4" id="KW-1185">Reference proteome</keyword>
<dbReference type="GO" id="GO:0004806">
    <property type="term" value="F:triacylglycerol lipase activity"/>
    <property type="evidence" value="ECO:0007669"/>
    <property type="project" value="UniProtKB-UniRule"/>
</dbReference>
<dbReference type="OrthoDB" id="2373480at2759"/>
<dbReference type="SUPFAM" id="SSF53474">
    <property type="entry name" value="alpha/beta-Hydrolases"/>
    <property type="match status" value="1"/>
</dbReference>
<reference evidence="3 4" key="1">
    <citation type="submission" date="2013-03" db="EMBL/GenBank/DDBJ databases">
        <title>The Genome Sequence of Phialophora europaea CBS 101466.</title>
        <authorList>
            <consortium name="The Broad Institute Genomics Platform"/>
            <person name="Cuomo C."/>
            <person name="de Hoog S."/>
            <person name="Gorbushina A."/>
            <person name="Walker B."/>
            <person name="Young S.K."/>
            <person name="Zeng Q."/>
            <person name="Gargeya S."/>
            <person name="Fitzgerald M."/>
            <person name="Haas B."/>
            <person name="Abouelleil A."/>
            <person name="Allen A.W."/>
            <person name="Alvarado L."/>
            <person name="Arachchi H.M."/>
            <person name="Berlin A.M."/>
            <person name="Chapman S.B."/>
            <person name="Gainer-Dewar J."/>
            <person name="Goldberg J."/>
            <person name="Griggs A."/>
            <person name="Gujja S."/>
            <person name="Hansen M."/>
            <person name="Howarth C."/>
            <person name="Imamovic A."/>
            <person name="Ireland A."/>
            <person name="Larimer J."/>
            <person name="McCowan C."/>
            <person name="Murphy C."/>
            <person name="Pearson M."/>
            <person name="Poon T.W."/>
            <person name="Priest M."/>
            <person name="Roberts A."/>
            <person name="Saif S."/>
            <person name="Shea T."/>
            <person name="Sisk P."/>
            <person name="Sykes S."/>
            <person name="Wortman J."/>
            <person name="Nusbaum C."/>
            <person name="Birren B."/>
        </authorList>
    </citation>
    <scope>NUCLEOTIDE SEQUENCE [LARGE SCALE GENOMIC DNA]</scope>
    <source>
        <strain evidence="3 4">CBS 101466</strain>
    </source>
</reference>
<sequence length="450" mass="47283">MFGSLLEATLLLTVFAFTNASPVRVRALVTPPTDDPFYTPESGYEAYPPGTILATRNPPSLIAALGAIPVPLADAQQILYRSTDSFGNPSATVATVLTPFNADESKLLSYQVAQDSAYANCAPSYALQFASDSGGLAGTLGTQVEIIAIGAALSEGWVVTIPDHEGPNAAFLANTGGGQHVLDGIRATLSSGLTTPQAQVALWGYSGGSLVSSFAAELAPTYAPELSSNLIGVVLGGAVPNITSSLPLINHSLFSGLLPGGIIGLGNEYPEIAALIDANLVPEKAADFNKARQQCFGANLIQFLGQDVLNDYFLDGDDFFFENSAVLAVQEANRLGQRAPQIPVFMYKGVQDQISAVEDTDQLYDEYCNAGGQVEYIRDVGAEHAALLVTGIPSAIQWIKGAFRGNLEAGCVKRDVVASLVDAAAQELKDTIRNKLGGFLGMSEWDIMVA</sequence>
<name>W2RQR9_CYPE1</name>
<feature type="signal peptide" evidence="2">
    <location>
        <begin position="1"/>
        <end position="20"/>
    </location>
</feature>
<evidence type="ECO:0000313" key="3">
    <source>
        <dbReference type="EMBL" id="ETN38856.1"/>
    </source>
</evidence>
<keyword evidence="2" id="KW-0732">Signal</keyword>
<evidence type="ECO:0000256" key="2">
    <source>
        <dbReference type="PIRNR" id="PIRNR029171"/>
    </source>
</evidence>
<dbReference type="Gene3D" id="1.10.260.130">
    <property type="match status" value="1"/>
</dbReference>
<gene>
    <name evidence="3" type="ORF">HMPREF1541_06897</name>
</gene>
<dbReference type="AlphaFoldDB" id="W2RQR9"/>
<comment type="similarity">
    <text evidence="2">Belongs to the AB hydrolase superfamily. Lipase family.</text>
</comment>
<proteinExistence type="inferred from homology"/>
<dbReference type="InParanoid" id="W2RQR9"/>
<dbReference type="Proteomes" id="UP000030752">
    <property type="component" value="Unassembled WGS sequence"/>
</dbReference>
<feature type="chain" id="PRO_5013435571" description="Secretory lipase-domain-containing protein" evidence="2">
    <location>
        <begin position="21"/>
        <end position="450"/>
    </location>
</feature>
<protein>
    <recommendedName>
        <fullName evidence="5">Secretory lipase-domain-containing protein</fullName>
    </recommendedName>
</protein>
<dbReference type="VEuPathDB" id="FungiDB:HMPREF1541_06897"/>
<dbReference type="InterPro" id="IPR029058">
    <property type="entry name" value="AB_hydrolase_fold"/>
</dbReference>
<dbReference type="PANTHER" id="PTHR34853:SF5">
    <property type="entry name" value="LIP-DOMAIN-CONTAINING PROTEIN-RELATED"/>
    <property type="match status" value="1"/>
</dbReference>
<dbReference type="RefSeq" id="XP_008719445.1">
    <property type="nucleotide sequence ID" value="XM_008721223.1"/>
</dbReference>
<dbReference type="Pfam" id="PF03583">
    <property type="entry name" value="LIP"/>
    <property type="match status" value="1"/>
</dbReference>
<dbReference type="PANTHER" id="PTHR34853">
    <property type="match status" value="1"/>
</dbReference>
<dbReference type="GeneID" id="19974236"/>
<dbReference type="HOGENOM" id="CLU_029538_5_0_1"/>
<evidence type="ECO:0008006" key="5">
    <source>
        <dbReference type="Google" id="ProtNLM"/>
    </source>
</evidence>
<dbReference type="GO" id="GO:0016042">
    <property type="term" value="P:lipid catabolic process"/>
    <property type="evidence" value="ECO:0007669"/>
    <property type="project" value="UniProtKB-UniRule"/>
</dbReference>
<keyword evidence="1" id="KW-0378">Hydrolase</keyword>
<dbReference type="InterPro" id="IPR005152">
    <property type="entry name" value="Lipase_secreted"/>
</dbReference>
<evidence type="ECO:0000256" key="1">
    <source>
        <dbReference type="ARBA" id="ARBA00022801"/>
    </source>
</evidence>